<reference evidence="2 3" key="1">
    <citation type="submission" date="2014-04" db="EMBL/GenBank/DDBJ databases">
        <title>Evolutionary Origins and Diversification of the Mycorrhizal Mutualists.</title>
        <authorList>
            <consortium name="DOE Joint Genome Institute"/>
            <consortium name="Mycorrhizal Genomics Consortium"/>
            <person name="Kohler A."/>
            <person name="Kuo A."/>
            <person name="Nagy L.G."/>
            <person name="Floudas D."/>
            <person name="Copeland A."/>
            <person name="Barry K.W."/>
            <person name="Cichocki N."/>
            <person name="Veneault-Fourrey C."/>
            <person name="LaButti K."/>
            <person name="Lindquist E.A."/>
            <person name="Lipzen A."/>
            <person name="Lundell T."/>
            <person name="Morin E."/>
            <person name="Murat C."/>
            <person name="Riley R."/>
            <person name="Ohm R."/>
            <person name="Sun H."/>
            <person name="Tunlid A."/>
            <person name="Henrissat B."/>
            <person name="Grigoriev I.V."/>
            <person name="Hibbett D.S."/>
            <person name="Martin F."/>
        </authorList>
    </citation>
    <scope>NUCLEOTIDE SEQUENCE [LARGE SCALE GENOMIC DNA]</scope>
    <source>
        <strain evidence="2 3">FD-317 M1</strain>
    </source>
</reference>
<dbReference type="HOGENOM" id="CLU_2146138_0_0_1"/>
<dbReference type="OrthoDB" id="3099935at2759"/>
<dbReference type="Proteomes" id="UP000053593">
    <property type="component" value="Unassembled WGS sequence"/>
</dbReference>
<feature type="transmembrane region" description="Helical" evidence="1">
    <location>
        <begin position="27"/>
        <end position="46"/>
    </location>
</feature>
<feature type="transmembrane region" description="Helical" evidence="1">
    <location>
        <begin position="58"/>
        <end position="76"/>
    </location>
</feature>
<proteinExistence type="predicted"/>
<keyword evidence="1" id="KW-1133">Transmembrane helix</keyword>
<evidence type="ECO:0000313" key="3">
    <source>
        <dbReference type="Proteomes" id="UP000053593"/>
    </source>
</evidence>
<dbReference type="AlphaFoldDB" id="A0A0D0BAM1"/>
<accession>A0A0D0BAM1</accession>
<sequence length="112" mass="12347">MGASIAQSSIFSVNIALLAPVVSLASYQHVIGIYLVVFGLSTYFLCKGKYVYNPGMHLMWTTAVFLISTSGAIFNITCSFIDVVEFYTAVETQNFDPLEKFLTRDDAKTVLT</sequence>
<keyword evidence="3" id="KW-1185">Reference proteome</keyword>
<keyword evidence="1" id="KW-0812">Transmembrane</keyword>
<keyword evidence="1" id="KW-0472">Membrane</keyword>
<name>A0A0D0BAM1_9AGAR</name>
<evidence type="ECO:0000313" key="2">
    <source>
        <dbReference type="EMBL" id="KIK51346.1"/>
    </source>
</evidence>
<dbReference type="EMBL" id="KN834865">
    <property type="protein sequence ID" value="KIK51346.1"/>
    <property type="molecule type" value="Genomic_DNA"/>
</dbReference>
<gene>
    <name evidence="2" type="ORF">GYMLUDRAFT_234145</name>
</gene>
<evidence type="ECO:0000256" key="1">
    <source>
        <dbReference type="SAM" id="Phobius"/>
    </source>
</evidence>
<protein>
    <submittedName>
        <fullName evidence="2">Uncharacterized protein</fullName>
    </submittedName>
</protein>
<organism evidence="2 3">
    <name type="scientific">Collybiopsis luxurians FD-317 M1</name>
    <dbReference type="NCBI Taxonomy" id="944289"/>
    <lineage>
        <taxon>Eukaryota</taxon>
        <taxon>Fungi</taxon>
        <taxon>Dikarya</taxon>
        <taxon>Basidiomycota</taxon>
        <taxon>Agaricomycotina</taxon>
        <taxon>Agaricomycetes</taxon>
        <taxon>Agaricomycetidae</taxon>
        <taxon>Agaricales</taxon>
        <taxon>Marasmiineae</taxon>
        <taxon>Omphalotaceae</taxon>
        <taxon>Collybiopsis</taxon>
        <taxon>Collybiopsis luxurians</taxon>
    </lineage>
</organism>